<evidence type="ECO:0000313" key="3">
    <source>
        <dbReference type="Proteomes" id="UP000019804"/>
    </source>
</evidence>
<dbReference type="RefSeq" id="XP_040637485.1">
    <property type="nucleotide sequence ID" value="XM_040779106.1"/>
</dbReference>
<reference evidence="3" key="1">
    <citation type="journal article" date="2014" name="Nat. Commun.">
        <title>Genomic adaptations of the halophilic Dead Sea filamentous fungus Eurotium rubrum.</title>
        <authorList>
            <person name="Kis-Papo T."/>
            <person name="Weig A.R."/>
            <person name="Riley R."/>
            <person name="Persoh D."/>
            <person name="Salamov A."/>
            <person name="Sun H."/>
            <person name="Lipzen A."/>
            <person name="Wasser S.P."/>
            <person name="Rambold G."/>
            <person name="Grigoriev I.V."/>
            <person name="Nevo E."/>
        </authorList>
    </citation>
    <scope>NUCLEOTIDE SEQUENCE [LARGE SCALE GENOMIC DNA]</scope>
    <source>
        <strain evidence="3">CBS 135680</strain>
    </source>
</reference>
<dbReference type="GeneID" id="63694230"/>
<sequence>MTTIIEQARIQSDPVLEAVYAQKTAMMAVQTPEKMGSSTQAAIRKKIKNKNQVNADCNCYESGTVDYRSFIRKPEFIINLGSFTLRNPLHMTREQSKSNLKHKVARAKKNAKRARKDAREANKAAQKARAKSDKVYYNAVAARDEILQAQRMATDAWGEVDKAETAHATAMKWAAFVEREVEGFEEMARGVREATRGAVERAEYCDHQFR</sequence>
<gene>
    <name evidence="2" type="ORF">EURHEDRAFT_378788</name>
</gene>
<dbReference type="EMBL" id="KK088429">
    <property type="protein sequence ID" value="EYE93797.1"/>
    <property type="molecule type" value="Genomic_DNA"/>
</dbReference>
<proteinExistence type="predicted"/>
<dbReference type="Proteomes" id="UP000019804">
    <property type="component" value="Unassembled WGS sequence"/>
</dbReference>
<evidence type="ECO:0000313" key="2">
    <source>
        <dbReference type="EMBL" id="EYE93797.1"/>
    </source>
</evidence>
<accession>A0A017SA28</accession>
<evidence type="ECO:0000256" key="1">
    <source>
        <dbReference type="SAM" id="Coils"/>
    </source>
</evidence>
<dbReference type="HOGENOM" id="CLU_1309875_0_0_1"/>
<keyword evidence="3" id="KW-1185">Reference proteome</keyword>
<keyword evidence="1" id="KW-0175">Coiled coil</keyword>
<dbReference type="AlphaFoldDB" id="A0A017SA28"/>
<organism evidence="2 3">
    <name type="scientific">Aspergillus ruber (strain CBS 135680)</name>
    <dbReference type="NCBI Taxonomy" id="1388766"/>
    <lineage>
        <taxon>Eukaryota</taxon>
        <taxon>Fungi</taxon>
        <taxon>Dikarya</taxon>
        <taxon>Ascomycota</taxon>
        <taxon>Pezizomycotina</taxon>
        <taxon>Eurotiomycetes</taxon>
        <taxon>Eurotiomycetidae</taxon>
        <taxon>Eurotiales</taxon>
        <taxon>Aspergillaceae</taxon>
        <taxon>Aspergillus</taxon>
        <taxon>Aspergillus subgen. Aspergillus</taxon>
    </lineage>
</organism>
<feature type="coiled-coil region" evidence="1">
    <location>
        <begin position="97"/>
        <end position="131"/>
    </location>
</feature>
<protein>
    <submittedName>
        <fullName evidence="2">Uncharacterized protein</fullName>
    </submittedName>
</protein>
<name>A0A017SA28_ASPRC</name>
<dbReference type="OrthoDB" id="10434038at2759"/>